<reference evidence="18 19" key="1">
    <citation type="submission" date="2019-06" db="EMBL/GenBank/DDBJ databases">
        <title>A chromosomal-level reference genome of Carpinus fangiana (Coryloideae, Betulaceae).</title>
        <authorList>
            <person name="Yang X."/>
            <person name="Wang Z."/>
            <person name="Zhang L."/>
            <person name="Hao G."/>
            <person name="Liu J."/>
            <person name="Yang Y."/>
        </authorList>
    </citation>
    <scope>NUCLEOTIDE SEQUENCE [LARGE SCALE GENOMIC DNA]</scope>
    <source>
        <strain evidence="18">Cfa_2016G</strain>
        <tissue evidence="18">Leaf</tissue>
    </source>
</reference>
<dbReference type="AlphaFoldDB" id="A0A5N6QJH9"/>
<keyword evidence="3 14" id="KW-0813">Transport</keyword>
<feature type="transmembrane region" description="Helical" evidence="14">
    <location>
        <begin position="26"/>
        <end position="51"/>
    </location>
</feature>
<evidence type="ECO:0000256" key="5">
    <source>
        <dbReference type="ARBA" id="ARBA00022692"/>
    </source>
</evidence>
<accession>A0A5N6QJH9</accession>
<dbReference type="OrthoDB" id="426293at2759"/>
<keyword evidence="13" id="KW-0040">ANK repeat</keyword>
<dbReference type="InterPro" id="IPR036770">
    <property type="entry name" value="Ankyrin_rpt-contain_sf"/>
</dbReference>
<evidence type="ECO:0000256" key="8">
    <source>
        <dbReference type="ARBA" id="ARBA00022958"/>
    </source>
</evidence>
<dbReference type="Pfam" id="PF11834">
    <property type="entry name" value="KHA"/>
    <property type="match status" value="1"/>
</dbReference>
<protein>
    <recommendedName>
        <fullName evidence="14">Potassium channel</fullName>
    </recommendedName>
</protein>
<evidence type="ECO:0000313" key="18">
    <source>
        <dbReference type="EMBL" id="KAE7998819.1"/>
    </source>
</evidence>
<evidence type="ECO:0000256" key="10">
    <source>
        <dbReference type="ARBA" id="ARBA00023065"/>
    </source>
</evidence>
<dbReference type="InterPro" id="IPR014710">
    <property type="entry name" value="RmlC-like_jellyroll"/>
</dbReference>
<proteinExistence type="inferred from homology"/>
<feature type="transmembrane region" description="Helical" evidence="14">
    <location>
        <begin position="76"/>
        <end position="95"/>
    </location>
</feature>
<comment type="function">
    <text evidence="14">Potassium channel.</text>
</comment>
<comment type="subunit">
    <text evidence="14">The potassium channel is composed of a homo- or heterotetrameric complex of pore-forming subunits.</text>
</comment>
<keyword evidence="11 14" id="KW-0472">Membrane</keyword>
<evidence type="ECO:0000259" key="17">
    <source>
        <dbReference type="PROSITE" id="PS51490"/>
    </source>
</evidence>
<evidence type="ECO:0000313" key="19">
    <source>
        <dbReference type="Proteomes" id="UP000327013"/>
    </source>
</evidence>
<evidence type="ECO:0000256" key="2">
    <source>
        <dbReference type="ARBA" id="ARBA00007929"/>
    </source>
</evidence>
<evidence type="ECO:0000259" key="16">
    <source>
        <dbReference type="PROSITE" id="PS50042"/>
    </source>
</evidence>
<dbReference type="InterPro" id="IPR021789">
    <property type="entry name" value="KHA_dom"/>
</dbReference>
<dbReference type="Gene3D" id="1.25.40.20">
    <property type="entry name" value="Ankyrin repeat-containing domain"/>
    <property type="match status" value="1"/>
</dbReference>
<evidence type="ECO:0000256" key="9">
    <source>
        <dbReference type="ARBA" id="ARBA00022989"/>
    </source>
</evidence>
<dbReference type="Pfam" id="PF00520">
    <property type="entry name" value="Ion_trans"/>
    <property type="match status" value="1"/>
</dbReference>
<dbReference type="Pfam" id="PF00027">
    <property type="entry name" value="cNMP_binding"/>
    <property type="match status" value="1"/>
</dbReference>
<dbReference type="SUPFAM" id="SSF81324">
    <property type="entry name" value="Voltage-gated potassium channels"/>
    <property type="match status" value="1"/>
</dbReference>
<dbReference type="Gene3D" id="2.60.120.10">
    <property type="entry name" value="Jelly Rolls"/>
    <property type="match status" value="1"/>
</dbReference>
<comment type="domain">
    <text evidence="14">The segment S4 is probably the voltage-sensor and is characterized by a series of positively charged amino acids. The pore-forming region H5 is enclosed by the transmembrane segments S5 and S6 in the Shaker-type (1P/6TM) and contains the GYGD signature motif which seems to be involved in potassium selectivity.</text>
</comment>
<keyword evidence="8 14" id="KW-0630">Potassium</keyword>
<evidence type="ECO:0000256" key="7">
    <source>
        <dbReference type="ARBA" id="ARBA00022882"/>
    </source>
</evidence>
<dbReference type="SUPFAM" id="SSF48403">
    <property type="entry name" value="Ankyrin repeat"/>
    <property type="match status" value="1"/>
</dbReference>
<evidence type="ECO:0000256" key="13">
    <source>
        <dbReference type="PROSITE-ProRule" id="PRU00023"/>
    </source>
</evidence>
<evidence type="ECO:0000256" key="1">
    <source>
        <dbReference type="ARBA" id="ARBA00004141"/>
    </source>
</evidence>
<evidence type="ECO:0000256" key="6">
    <source>
        <dbReference type="ARBA" id="ARBA00022826"/>
    </source>
</evidence>
<dbReference type="PROSITE" id="PS50297">
    <property type="entry name" value="ANK_REP_REGION"/>
    <property type="match status" value="3"/>
</dbReference>
<dbReference type="InterPro" id="IPR005821">
    <property type="entry name" value="Ion_trans_dom"/>
</dbReference>
<dbReference type="PROSITE" id="PS51490">
    <property type="entry name" value="KHA"/>
    <property type="match status" value="1"/>
</dbReference>
<feature type="compositionally biased region" description="Polar residues" evidence="15">
    <location>
        <begin position="569"/>
        <end position="580"/>
    </location>
</feature>
<feature type="repeat" description="ANK" evidence="13">
    <location>
        <begin position="422"/>
        <end position="454"/>
    </location>
</feature>
<dbReference type="PANTHER" id="PTHR45743:SF2">
    <property type="entry name" value="POTASSIUM CHANNEL AKT1"/>
    <property type="match status" value="1"/>
</dbReference>
<evidence type="ECO:0000256" key="4">
    <source>
        <dbReference type="ARBA" id="ARBA00022538"/>
    </source>
</evidence>
<dbReference type="InterPro" id="IPR003938">
    <property type="entry name" value="K_chnl_volt-dep_EAG/ELK/ERG"/>
</dbReference>
<dbReference type="PROSITE" id="PS50042">
    <property type="entry name" value="CNMP_BINDING_3"/>
    <property type="match status" value="1"/>
</dbReference>
<dbReference type="InterPro" id="IPR002110">
    <property type="entry name" value="Ankyrin_rpt"/>
</dbReference>
<dbReference type="EMBL" id="CM017321">
    <property type="protein sequence ID" value="KAE7998819.1"/>
    <property type="molecule type" value="Genomic_DNA"/>
</dbReference>
<feature type="domain" description="KHA" evidence="17">
    <location>
        <begin position="640"/>
        <end position="720"/>
    </location>
</feature>
<feature type="transmembrane region" description="Helical" evidence="14">
    <location>
        <begin position="107"/>
        <end position="125"/>
    </location>
</feature>
<dbReference type="GO" id="GO:0005249">
    <property type="term" value="F:voltage-gated potassium channel activity"/>
    <property type="evidence" value="ECO:0007669"/>
    <property type="project" value="UniProtKB-UniRule"/>
</dbReference>
<evidence type="ECO:0000256" key="12">
    <source>
        <dbReference type="ARBA" id="ARBA00023303"/>
    </source>
</evidence>
<dbReference type="SMART" id="SM00100">
    <property type="entry name" value="cNMP"/>
    <property type="match status" value="1"/>
</dbReference>
<keyword evidence="4 14" id="KW-0633">Potassium transport</keyword>
<dbReference type="PANTHER" id="PTHR45743">
    <property type="entry name" value="POTASSIUM CHANNEL AKT1"/>
    <property type="match status" value="1"/>
</dbReference>
<keyword evidence="19" id="KW-1185">Reference proteome</keyword>
<feature type="region of interest" description="Disordered" evidence="15">
    <location>
        <begin position="569"/>
        <end position="596"/>
    </location>
</feature>
<keyword evidence="5 14" id="KW-0812">Transmembrane</keyword>
<feature type="repeat" description="ANK" evidence="13">
    <location>
        <begin position="389"/>
        <end position="421"/>
    </location>
</feature>
<comment type="subcellular location">
    <subcellularLocation>
        <location evidence="1 14">Membrane</location>
        <topology evidence="1 14">Multi-pass membrane protein</topology>
    </subcellularLocation>
</comment>
<keyword evidence="10 14" id="KW-0406">Ion transport</keyword>
<comment type="similarity">
    <text evidence="2 14">Belongs to the potassium channel family. Plant (TC 1.A.1.4) subfamily.</text>
</comment>
<gene>
    <name evidence="18" type="ORF">FH972_003327</name>
</gene>
<keyword evidence="6 14" id="KW-0631">Potassium channel</keyword>
<dbReference type="SMART" id="SM00248">
    <property type="entry name" value="ANK"/>
    <property type="match status" value="5"/>
</dbReference>
<evidence type="ECO:0000256" key="3">
    <source>
        <dbReference type="ARBA" id="ARBA00022448"/>
    </source>
</evidence>
<comment type="caution">
    <text evidence="14">Lacks conserved residue(s) required for the propagation of feature annotation.</text>
</comment>
<dbReference type="SUPFAM" id="SSF51206">
    <property type="entry name" value="cAMP-binding domain-like"/>
    <property type="match status" value="1"/>
</dbReference>
<comment type="domain">
    <text evidence="14">The KHA domain (rich in hydrophobic and acidic residues) present in the C-terminal part is likely to be important for tetramerization.</text>
</comment>
<evidence type="ECO:0000256" key="14">
    <source>
        <dbReference type="RuleBase" id="RU369015"/>
    </source>
</evidence>
<dbReference type="PRINTS" id="PR01463">
    <property type="entry name" value="EAGCHANLFMLY"/>
</dbReference>
<dbReference type="Pfam" id="PF12796">
    <property type="entry name" value="Ank_2"/>
    <property type="match status" value="2"/>
</dbReference>
<dbReference type="FunFam" id="2.60.120.10:FF:000074">
    <property type="entry name" value="Potassium channel KAT2"/>
    <property type="match status" value="1"/>
</dbReference>
<dbReference type="Proteomes" id="UP000327013">
    <property type="component" value="Chromosome 1"/>
</dbReference>
<name>A0A5N6QJH9_9ROSI</name>
<feature type="domain" description="Cyclic nucleotide-binding" evidence="16">
    <location>
        <begin position="211"/>
        <end position="313"/>
    </location>
</feature>
<evidence type="ECO:0000256" key="15">
    <source>
        <dbReference type="SAM" id="MobiDB-lite"/>
    </source>
</evidence>
<keyword evidence="9 14" id="KW-1133">Transmembrane helix</keyword>
<dbReference type="InterPro" id="IPR045319">
    <property type="entry name" value="KAT/AKT"/>
</dbReference>
<evidence type="ECO:0000256" key="11">
    <source>
        <dbReference type="ARBA" id="ARBA00023136"/>
    </source>
</evidence>
<dbReference type="GO" id="GO:0034702">
    <property type="term" value="C:monoatomic ion channel complex"/>
    <property type="evidence" value="ECO:0007669"/>
    <property type="project" value="UniProtKB-KW"/>
</dbReference>
<keyword evidence="7 14" id="KW-0851">Voltage-gated channel</keyword>
<feature type="repeat" description="ANK" evidence="13">
    <location>
        <begin position="486"/>
        <end position="518"/>
    </location>
</feature>
<keyword evidence="12 14" id="KW-0407">Ion channel</keyword>
<sequence length="723" mass="81045">MLRLWRLRRVSALFSRMEKDKNYNYFWVRCAKLICVTLFAVHCAGCFYYYLAARYRDPKKTWIGATMNNFIDQSLWIRYVTSIYWSITTLTTVGYGDLHPVNTREMIFDIFFMLFNLGLTAYLIGNMTNLVVHGTSRTRIFRDTIQAASSFAQRNQLPVRLQDQMLAHLCLKFRTDSEGLQQQETLDSLPKAIRSSISHYLFYSLVDKVYLFQGVSNDLLFQLVSEMKAEYFPPKEDVILQNEAPTDFYVLVTGAVDLLVLKNGVEQVVGELKSGELCGEIGVLCYRPQLFTVRTKRLSQLLRLNRTTFLNIVQSNVGDGTIIMNNLLQHLRELDNPMMPEVLVETENMLARGRMDLPLSICFAALRGDDLLLHQLLKRGLDPNESDNNGRTALHIAASKGSENCALLLLDYGADPNSRDSDGSVPLWEAMLGGHEHLIKLLLDNGAQLHPSDIGQFACTAVEQNNLTLLKEIIRCGGDVTQPKANGTTALHVAVCEGNMEIVKFLLDHGADIDKPDHDDWTPRALADQQGHEDIKTLFQSIREPKTQPIISIPERQNGARFLGRFTSEPTIRPSSQEVSSPAAADRSWSQSRTRRRTNNFHNSLFGIMSAAHTGEKDILFSVSKTRSSSAWKSGGDPARVTVSCPEKGEVAGKLVLLPKTFQELLEIGAKKFGVLPTKVLSKDGAEIDGIEVIRDGDHLTFVSCVRTTEESDSKNSQINGCL</sequence>
<dbReference type="Gene3D" id="1.10.287.70">
    <property type="match status" value="1"/>
</dbReference>
<organism evidence="18 19">
    <name type="scientific">Carpinus fangiana</name>
    <dbReference type="NCBI Taxonomy" id="176857"/>
    <lineage>
        <taxon>Eukaryota</taxon>
        <taxon>Viridiplantae</taxon>
        <taxon>Streptophyta</taxon>
        <taxon>Embryophyta</taxon>
        <taxon>Tracheophyta</taxon>
        <taxon>Spermatophyta</taxon>
        <taxon>Magnoliopsida</taxon>
        <taxon>eudicotyledons</taxon>
        <taxon>Gunneridae</taxon>
        <taxon>Pentapetalae</taxon>
        <taxon>rosids</taxon>
        <taxon>fabids</taxon>
        <taxon>Fagales</taxon>
        <taxon>Betulaceae</taxon>
        <taxon>Carpinus</taxon>
    </lineage>
</organism>
<dbReference type="PROSITE" id="PS50088">
    <property type="entry name" value="ANK_REPEAT"/>
    <property type="match status" value="3"/>
</dbReference>
<dbReference type="InterPro" id="IPR000595">
    <property type="entry name" value="cNMP-bd_dom"/>
</dbReference>
<dbReference type="CDD" id="cd00038">
    <property type="entry name" value="CAP_ED"/>
    <property type="match status" value="1"/>
</dbReference>
<dbReference type="EMBL" id="CM017321">
    <property type="protein sequence ID" value="KAE7998820.1"/>
    <property type="molecule type" value="Genomic_DNA"/>
</dbReference>
<dbReference type="InterPro" id="IPR018490">
    <property type="entry name" value="cNMP-bd_dom_sf"/>
</dbReference>
<dbReference type="PRINTS" id="PR01415">
    <property type="entry name" value="ANKYRIN"/>
</dbReference>